<dbReference type="Proteomes" id="UP001202328">
    <property type="component" value="Unassembled WGS sequence"/>
</dbReference>
<name>A0AAD4ST73_9MAGN</name>
<gene>
    <name evidence="2" type="ORF">MKW98_005577</name>
</gene>
<sequence>MEALEPLNIDFKPFESHRIELTDDTLSSPDTEEGRRFESMLKRLLEAIRKENATSGDQENSRNDEDGGRAAANGGEDEVLDMFSELMDYLYHSAKFWDVIIPDELATLAAVQEFLTVRNPTTIEEVLRPVILAIIEQEDLAANNPF</sequence>
<dbReference type="EMBL" id="JAJJMB010008785">
    <property type="protein sequence ID" value="KAI3920751.1"/>
    <property type="molecule type" value="Genomic_DNA"/>
</dbReference>
<feature type="compositionally biased region" description="Basic and acidic residues" evidence="1">
    <location>
        <begin position="59"/>
        <end position="68"/>
    </location>
</feature>
<reference evidence="2" key="1">
    <citation type="submission" date="2022-04" db="EMBL/GenBank/DDBJ databases">
        <title>A functionally conserved STORR gene fusion in Papaver species that diverged 16.8 million years ago.</title>
        <authorList>
            <person name="Catania T."/>
        </authorList>
    </citation>
    <scope>NUCLEOTIDE SEQUENCE</scope>
    <source>
        <strain evidence="2">S-188037</strain>
    </source>
</reference>
<dbReference type="AlphaFoldDB" id="A0AAD4ST73"/>
<organism evidence="2 3">
    <name type="scientific">Papaver atlanticum</name>
    <dbReference type="NCBI Taxonomy" id="357466"/>
    <lineage>
        <taxon>Eukaryota</taxon>
        <taxon>Viridiplantae</taxon>
        <taxon>Streptophyta</taxon>
        <taxon>Embryophyta</taxon>
        <taxon>Tracheophyta</taxon>
        <taxon>Spermatophyta</taxon>
        <taxon>Magnoliopsida</taxon>
        <taxon>Ranunculales</taxon>
        <taxon>Papaveraceae</taxon>
        <taxon>Papaveroideae</taxon>
        <taxon>Papaver</taxon>
    </lineage>
</organism>
<comment type="caution">
    <text evidence="2">The sequence shown here is derived from an EMBL/GenBank/DDBJ whole genome shotgun (WGS) entry which is preliminary data.</text>
</comment>
<feature type="region of interest" description="Disordered" evidence="1">
    <location>
        <begin position="49"/>
        <end position="75"/>
    </location>
</feature>
<evidence type="ECO:0000313" key="3">
    <source>
        <dbReference type="Proteomes" id="UP001202328"/>
    </source>
</evidence>
<evidence type="ECO:0000256" key="1">
    <source>
        <dbReference type="SAM" id="MobiDB-lite"/>
    </source>
</evidence>
<accession>A0AAD4ST73</accession>
<keyword evidence="3" id="KW-1185">Reference proteome</keyword>
<proteinExistence type="predicted"/>
<protein>
    <submittedName>
        <fullName evidence="2">Uncharacterized protein</fullName>
    </submittedName>
</protein>
<evidence type="ECO:0000313" key="2">
    <source>
        <dbReference type="EMBL" id="KAI3920751.1"/>
    </source>
</evidence>